<evidence type="ECO:0000313" key="2">
    <source>
        <dbReference type="Proteomes" id="UP000003879"/>
    </source>
</evidence>
<sequence>MNSLNGTGHRIHLLTDSQKVCGFCFNNQLFHITLQLNSIKQLEQWQQNQVYLKEHVIFRP</sequence>
<protein>
    <submittedName>
        <fullName evidence="1">Histidyl-tRNA synthetase</fullName>
    </submittedName>
</protein>
<dbReference type="EMBL" id="AGXN01000022">
    <property type="protein sequence ID" value="EIY91217.1"/>
    <property type="molecule type" value="Genomic_DNA"/>
</dbReference>
<proteinExistence type="predicted"/>
<dbReference type="HOGENOM" id="CLU_2931550_0_0_10"/>
<organism evidence="1 2">
    <name type="scientific">Bacteroides fragilis CL07T12C05</name>
    <dbReference type="NCBI Taxonomy" id="997883"/>
    <lineage>
        <taxon>Bacteria</taxon>
        <taxon>Pseudomonadati</taxon>
        <taxon>Bacteroidota</taxon>
        <taxon>Bacteroidia</taxon>
        <taxon>Bacteroidales</taxon>
        <taxon>Bacteroidaceae</taxon>
        <taxon>Bacteroides</taxon>
    </lineage>
</organism>
<reference evidence="1 2" key="1">
    <citation type="submission" date="2012-02" db="EMBL/GenBank/DDBJ databases">
        <title>The Genome Sequence of Bacteroides fragilis CL07T12C05.</title>
        <authorList>
            <consortium name="The Broad Institute Genome Sequencing Platform"/>
            <person name="Earl A."/>
            <person name="Ward D."/>
            <person name="Feldgarden M."/>
            <person name="Gevers D."/>
            <person name="Zitomersky N.L."/>
            <person name="Coyne M.J."/>
            <person name="Comstock L.E."/>
            <person name="Young S.K."/>
            <person name="Zeng Q."/>
            <person name="Gargeya S."/>
            <person name="Fitzgerald M."/>
            <person name="Haas B."/>
            <person name="Abouelleil A."/>
            <person name="Alvarado L."/>
            <person name="Arachchi H.M."/>
            <person name="Berlin A."/>
            <person name="Chapman S.B."/>
            <person name="Gearin G."/>
            <person name="Goldberg J."/>
            <person name="Griggs A."/>
            <person name="Gujja S."/>
            <person name="Hansen M."/>
            <person name="Heiman D."/>
            <person name="Howarth C."/>
            <person name="Larimer J."/>
            <person name="Lui A."/>
            <person name="MacDonald P.J.P."/>
            <person name="McCowen C."/>
            <person name="Montmayeur A."/>
            <person name="Murphy C."/>
            <person name="Neiman D."/>
            <person name="Pearson M."/>
            <person name="Priest M."/>
            <person name="Roberts A."/>
            <person name="Saif S."/>
            <person name="Shea T."/>
            <person name="Sisk P."/>
            <person name="Stolte C."/>
            <person name="Sykes S."/>
            <person name="Wortman J."/>
            <person name="Nusbaum C."/>
            <person name="Birren B."/>
        </authorList>
    </citation>
    <scope>NUCLEOTIDE SEQUENCE [LARGE SCALE GENOMIC DNA]</scope>
    <source>
        <strain evidence="1 2">CL07T12C05</strain>
    </source>
</reference>
<dbReference type="AlphaFoldDB" id="A0A0E2AKX9"/>
<keyword evidence="1" id="KW-0436">Ligase</keyword>
<dbReference type="GO" id="GO:0004812">
    <property type="term" value="F:aminoacyl-tRNA ligase activity"/>
    <property type="evidence" value="ECO:0007669"/>
    <property type="project" value="UniProtKB-KW"/>
</dbReference>
<gene>
    <name evidence="1" type="ORF">HMPREF1056_04000</name>
</gene>
<keyword evidence="1" id="KW-0030">Aminoacyl-tRNA synthetase</keyword>
<accession>A0A0E2AKX9</accession>
<evidence type="ECO:0000313" key="1">
    <source>
        <dbReference type="EMBL" id="EIY91217.1"/>
    </source>
</evidence>
<dbReference type="Proteomes" id="UP000003879">
    <property type="component" value="Unassembled WGS sequence"/>
</dbReference>
<name>A0A0E2AKX9_BACFG</name>
<comment type="caution">
    <text evidence="1">The sequence shown here is derived from an EMBL/GenBank/DDBJ whole genome shotgun (WGS) entry which is preliminary data.</text>
</comment>